<dbReference type="GO" id="GO:0071973">
    <property type="term" value="P:bacterial-type flagellum-dependent cell motility"/>
    <property type="evidence" value="ECO:0007669"/>
    <property type="project" value="UniProtKB-UniRule"/>
</dbReference>
<dbReference type="Gene3D" id="2.30.110.10">
    <property type="entry name" value="Electron Transport, Fmn-binding Protein, Chain A"/>
    <property type="match status" value="1"/>
</dbReference>
<keyword evidence="2 4" id="KW-0547">Nucleotide-binding</keyword>
<comment type="function">
    <text evidence="4">Acts as a flagellar brake, regulating swimming and swarming in a bis-(3'-5') cyclic diguanylic acid (c-di-GMP)-dependent manner. Binds 1 c-di-GMP dimer per subunit. Increasing levels of c-di-GMP lead to decreased motility.</text>
</comment>
<comment type="subcellular location">
    <subcellularLocation>
        <location evidence="4">Bacterial flagellum basal body</location>
    </subcellularLocation>
</comment>
<gene>
    <name evidence="4" type="primary">ycgR</name>
    <name evidence="7" type="ORF">M622_15940</name>
</gene>
<name>T0AXX5_9RHOO</name>
<organism evidence="7 8">
    <name type="scientific">Thauera terpenica 58Eu</name>
    <dbReference type="NCBI Taxonomy" id="1348657"/>
    <lineage>
        <taxon>Bacteria</taxon>
        <taxon>Pseudomonadati</taxon>
        <taxon>Pseudomonadota</taxon>
        <taxon>Betaproteobacteria</taxon>
        <taxon>Rhodocyclales</taxon>
        <taxon>Zoogloeaceae</taxon>
        <taxon>Thauera</taxon>
    </lineage>
</organism>
<evidence type="ECO:0000256" key="3">
    <source>
        <dbReference type="ARBA" id="ARBA00023143"/>
    </source>
</evidence>
<dbReference type="InterPro" id="IPR009875">
    <property type="entry name" value="PilZ_domain"/>
</dbReference>
<dbReference type="GO" id="GO:0009425">
    <property type="term" value="C:bacterial-type flagellum basal body"/>
    <property type="evidence" value="ECO:0007669"/>
    <property type="project" value="UniProtKB-SubCell"/>
</dbReference>
<dbReference type="HAMAP" id="MF_01457">
    <property type="entry name" value="YcgR"/>
    <property type="match status" value="1"/>
</dbReference>
<protein>
    <recommendedName>
        <fullName evidence="4">Flagellar brake protein YcgR</fullName>
    </recommendedName>
    <alternativeName>
        <fullName evidence="4">Cyclic di-GMP binding protein YcgR</fullName>
    </alternativeName>
</protein>
<dbReference type="OrthoDB" id="5572581at2"/>
<comment type="similarity">
    <text evidence="4">Belongs to the YcgR family.</text>
</comment>
<dbReference type="RefSeq" id="WP_021249481.1">
    <property type="nucleotide sequence ID" value="NZ_ATJV01000057.1"/>
</dbReference>
<keyword evidence="1 4" id="KW-0973">c-di-GMP</keyword>
<accession>T0AXX5</accession>
<dbReference type="GO" id="GO:0035438">
    <property type="term" value="F:cyclic-di-GMP binding"/>
    <property type="evidence" value="ECO:0007669"/>
    <property type="project" value="UniProtKB-UniRule"/>
</dbReference>
<dbReference type="GO" id="GO:0071945">
    <property type="term" value="P:regulation of bacterial-type flagellum-dependent cell motility by regulation of motor speed"/>
    <property type="evidence" value="ECO:0007669"/>
    <property type="project" value="UniProtKB-UniRule"/>
</dbReference>
<evidence type="ECO:0000256" key="1">
    <source>
        <dbReference type="ARBA" id="ARBA00022636"/>
    </source>
</evidence>
<evidence type="ECO:0000256" key="2">
    <source>
        <dbReference type="ARBA" id="ARBA00022741"/>
    </source>
</evidence>
<dbReference type="Pfam" id="PF07317">
    <property type="entry name" value="PilZN"/>
    <property type="match status" value="2"/>
</dbReference>
<feature type="domain" description="Type III secretion system flagellar brake protein YcgR PilZN" evidence="6">
    <location>
        <begin position="106"/>
        <end position="149"/>
    </location>
</feature>
<keyword evidence="8" id="KW-1185">Reference proteome</keyword>
<dbReference type="PATRIC" id="fig|1348657.5.peg.2059"/>
<evidence type="ECO:0000259" key="5">
    <source>
        <dbReference type="Pfam" id="PF07238"/>
    </source>
</evidence>
<dbReference type="EMBL" id="ATJV01000057">
    <property type="protein sequence ID" value="EPZ15423.1"/>
    <property type="molecule type" value="Genomic_DNA"/>
</dbReference>
<dbReference type="InterPro" id="IPR012349">
    <property type="entry name" value="Split_barrel_FMN-bd"/>
</dbReference>
<comment type="subunit">
    <text evidence="4">Monomer. Interacts with the flagellar basal bodies.</text>
</comment>
<dbReference type="eggNOG" id="COG5581">
    <property type="taxonomic scope" value="Bacteria"/>
</dbReference>
<reference evidence="7 8" key="1">
    <citation type="submission" date="2013-06" db="EMBL/GenBank/DDBJ databases">
        <title>Draft genome sequence of Thauera terpenica.</title>
        <authorList>
            <person name="Liu B."/>
            <person name="Frostegard A.H."/>
            <person name="Shapleigh J.P."/>
        </authorList>
    </citation>
    <scope>NUCLEOTIDE SEQUENCE [LARGE SCALE GENOMIC DNA]</scope>
    <source>
        <strain evidence="7 8">58Eu</strain>
    </source>
</reference>
<evidence type="ECO:0000259" key="6">
    <source>
        <dbReference type="Pfam" id="PF07317"/>
    </source>
</evidence>
<keyword evidence="3 4" id="KW-0975">Bacterial flagellum</keyword>
<dbReference type="InterPro" id="IPR009926">
    <property type="entry name" value="T3SS_YcgR_PilZN"/>
</dbReference>
<feature type="domain" description="Type III secretion system flagellar brake protein YcgR PilZN" evidence="6">
    <location>
        <begin position="21"/>
        <end position="83"/>
    </location>
</feature>
<evidence type="ECO:0000313" key="7">
    <source>
        <dbReference type="EMBL" id="EPZ15423.1"/>
    </source>
</evidence>
<sequence>MAIEHEHTRVELIHADDEARYLLSDRREIAAILRQLIEAHALLSARLRPGTDTFITAILGVAEDGESLVIDASRDDAINARIMGEARNPTAGASRAEDAATTDPDQAVVLDCVTQLDRVRIQFGLKSLQLTSSEGSAAFRAALPQQLLRLQRREFYRLQAPVTQSLTCTLPLRHTDGVVRNADLRVLDISGGGVAIAVPPADAALEAGMELMDCQLKLPGSAPIPARLSVRNLFRITTPNGIEMLRAGCQFTHMPRGAEDTIQRYILKVERARNARQRALR</sequence>
<dbReference type="InterPro" id="IPR023787">
    <property type="entry name" value="T3SS_YcgR"/>
</dbReference>
<dbReference type="Proteomes" id="UP000015455">
    <property type="component" value="Unassembled WGS sequence"/>
</dbReference>
<evidence type="ECO:0000313" key="8">
    <source>
        <dbReference type="Proteomes" id="UP000015455"/>
    </source>
</evidence>
<proteinExistence type="inferred from homology"/>
<dbReference type="Gene3D" id="2.40.10.220">
    <property type="entry name" value="predicted glycosyltransferase like domains"/>
    <property type="match status" value="1"/>
</dbReference>
<feature type="domain" description="PilZ" evidence="5">
    <location>
        <begin position="151"/>
        <end position="267"/>
    </location>
</feature>
<evidence type="ECO:0000256" key="4">
    <source>
        <dbReference type="HAMAP-Rule" id="MF_01457"/>
    </source>
</evidence>
<dbReference type="Pfam" id="PF07238">
    <property type="entry name" value="PilZ"/>
    <property type="match status" value="1"/>
</dbReference>
<dbReference type="AlphaFoldDB" id="T0AXX5"/>
<dbReference type="STRING" id="1348657.M622_15940"/>
<comment type="caution">
    <text evidence="7">The sequence shown here is derived from an EMBL/GenBank/DDBJ whole genome shotgun (WGS) entry which is preliminary data.</text>
</comment>